<keyword evidence="7" id="KW-0326">Glycosidase</keyword>
<dbReference type="Gene3D" id="2.10.10.20">
    <property type="entry name" value="Carbohydrate-binding module superfamily 5/12"/>
    <property type="match status" value="1"/>
</dbReference>
<dbReference type="PROSITE" id="PS01095">
    <property type="entry name" value="GH18_1"/>
    <property type="match status" value="1"/>
</dbReference>
<evidence type="ECO:0000256" key="5">
    <source>
        <dbReference type="ARBA" id="ARBA00023024"/>
    </source>
</evidence>
<dbReference type="InterPro" id="IPR001223">
    <property type="entry name" value="Glyco_hydro18_cat"/>
</dbReference>
<name>A0A0D0A0S0_9AGAM</name>
<evidence type="ECO:0000256" key="4">
    <source>
        <dbReference type="ARBA" id="ARBA00022801"/>
    </source>
</evidence>
<keyword evidence="6" id="KW-0119">Carbohydrate metabolism</keyword>
<keyword evidence="9" id="KW-1133">Transmembrane helix</keyword>
<dbReference type="SUPFAM" id="SSF51055">
    <property type="entry name" value="Carbohydrate binding domain"/>
    <property type="match status" value="1"/>
</dbReference>
<dbReference type="EMBL" id="KN835212">
    <property type="protein sequence ID" value="KIK43475.1"/>
    <property type="molecule type" value="Genomic_DNA"/>
</dbReference>
<keyword evidence="12" id="KW-1185">Reference proteome</keyword>
<dbReference type="GO" id="GO:0008061">
    <property type="term" value="F:chitin binding"/>
    <property type="evidence" value="ECO:0007669"/>
    <property type="project" value="UniProtKB-KW"/>
</dbReference>
<evidence type="ECO:0000256" key="1">
    <source>
        <dbReference type="ARBA" id="ARBA00000822"/>
    </source>
</evidence>
<dbReference type="PANTHER" id="PTHR45708">
    <property type="entry name" value="ENDOCHITINASE"/>
    <property type="match status" value="1"/>
</dbReference>
<dbReference type="STRING" id="930992.A0A0D0A0S0"/>
<dbReference type="InterPro" id="IPR050542">
    <property type="entry name" value="Glycosyl_Hydrlase18_Chitinase"/>
</dbReference>
<keyword evidence="8" id="KW-0624">Polysaccharide degradation</keyword>
<dbReference type="GO" id="GO:0030246">
    <property type="term" value="F:carbohydrate binding"/>
    <property type="evidence" value="ECO:0007669"/>
    <property type="project" value="InterPro"/>
</dbReference>
<dbReference type="GO" id="GO:0000272">
    <property type="term" value="P:polysaccharide catabolic process"/>
    <property type="evidence" value="ECO:0007669"/>
    <property type="project" value="UniProtKB-KW"/>
</dbReference>
<dbReference type="Pfam" id="PF02839">
    <property type="entry name" value="CBM_5_12"/>
    <property type="match status" value="1"/>
</dbReference>
<dbReference type="GO" id="GO:0005576">
    <property type="term" value="C:extracellular region"/>
    <property type="evidence" value="ECO:0007669"/>
    <property type="project" value="InterPro"/>
</dbReference>
<evidence type="ECO:0000313" key="12">
    <source>
        <dbReference type="Proteomes" id="UP000054485"/>
    </source>
</evidence>
<keyword evidence="5" id="KW-0146">Chitin degradation</keyword>
<dbReference type="GO" id="GO:0008843">
    <property type="term" value="F:endochitinase activity"/>
    <property type="evidence" value="ECO:0007669"/>
    <property type="project" value="UniProtKB-EC"/>
</dbReference>
<feature type="domain" description="GH18" evidence="10">
    <location>
        <begin position="31"/>
        <end position="333"/>
    </location>
</feature>
<dbReference type="SMART" id="SM00495">
    <property type="entry name" value="ChtBD3"/>
    <property type="match status" value="1"/>
</dbReference>
<dbReference type="OrthoDB" id="6020543at2759"/>
<keyword evidence="9" id="KW-0812">Transmembrane</keyword>
<proteinExistence type="predicted"/>
<dbReference type="InterPro" id="IPR045321">
    <property type="entry name" value="Cts1-like"/>
</dbReference>
<dbReference type="HOGENOM" id="CLU_007818_1_2_1"/>
<protein>
    <recommendedName>
        <fullName evidence="2">chitinase</fullName>
        <ecNumber evidence="2">3.2.1.14</ecNumber>
    </recommendedName>
</protein>
<sequence>MALVKHVVHVIVSAMFTITSTVVAFDILSNKNLAVYWGQNSYGASHHNQKATWQQRLAHYCEDSAIDVFPIAFLTSFYGEGDLPTINLGNTCNSGNSAEFAGTQLLDCSFLASDIEECQAAGKIVTLSIGGASGGSVGFQSDTQATQYAQVIWDIFLGGTSSTRPFGTAVLDGIDMDIESGSQTGYAAFLKALRKLMDANEKQFYLTAAPQCVFPDANLGDTLNAVGFDAVYVQFYNNWCGLQNYNNSDAWNFGTWDNWAKTKSPNRDVKIYIGASASPSAGDGYVDSGTLSTIIQETMARYSSFGGVMLWDASQAYANNRYDESAKNALNQCYFPTTTASRTATSTTATTVTTTSPSTSCTGIKYWRKSSITALIFVQYVKGDQVKHKGHLWMAKWWTQNDIPGGDANAWLDEGSC</sequence>
<keyword evidence="9" id="KW-0472">Membrane</keyword>
<dbReference type="SUPFAM" id="SSF51445">
    <property type="entry name" value="(Trans)glycosidases"/>
    <property type="match status" value="1"/>
</dbReference>
<dbReference type="InterPro" id="IPR003610">
    <property type="entry name" value="CBM5/12"/>
</dbReference>
<dbReference type="CDD" id="cd02877">
    <property type="entry name" value="GH18_hevamine_XipI_class_III"/>
    <property type="match status" value="1"/>
</dbReference>
<evidence type="ECO:0000256" key="9">
    <source>
        <dbReference type="SAM" id="Phobius"/>
    </source>
</evidence>
<reference evidence="11 12" key="1">
    <citation type="submission" date="2014-04" db="EMBL/GenBank/DDBJ databases">
        <authorList>
            <consortium name="DOE Joint Genome Institute"/>
            <person name="Kuo A."/>
            <person name="Ruytinx J."/>
            <person name="Rineau F."/>
            <person name="Colpaert J."/>
            <person name="Kohler A."/>
            <person name="Nagy L.G."/>
            <person name="Floudas D."/>
            <person name="Copeland A."/>
            <person name="Barry K.W."/>
            <person name="Cichocki N."/>
            <person name="Veneault-Fourrey C."/>
            <person name="LaButti K."/>
            <person name="Lindquist E.A."/>
            <person name="Lipzen A."/>
            <person name="Lundell T."/>
            <person name="Morin E."/>
            <person name="Murat C."/>
            <person name="Sun H."/>
            <person name="Tunlid A."/>
            <person name="Henrissat B."/>
            <person name="Grigoriev I.V."/>
            <person name="Hibbett D.S."/>
            <person name="Martin F."/>
            <person name="Nordberg H.P."/>
            <person name="Cantor M.N."/>
            <person name="Hua S.X."/>
        </authorList>
    </citation>
    <scope>NUCLEOTIDE SEQUENCE [LARGE SCALE GENOMIC DNA]</scope>
    <source>
        <strain evidence="11 12">UH-Slu-Lm8-n1</strain>
    </source>
</reference>
<dbReference type="PROSITE" id="PS51910">
    <property type="entry name" value="GH18_2"/>
    <property type="match status" value="1"/>
</dbReference>
<reference evidence="12" key="2">
    <citation type="submission" date="2015-01" db="EMBL/GenBank/DDBJ databases">
        <title>Evolutionary Origins and Diversification of the Mycorrhizal Mutualists.</title>
        <authorList>
            <consortium name="DOE Joint Genome Institute"/>
            <consortium name="Mycorrhizal Genomics Consortium"/>
            <person name="Kohler A."/>
            <person name="Kuo A."/>
            <person name="Nagy L.G."/>
            <person name="Floudas D."/>
            <person name="Copeland A."/>
            <person name="Barry K.W."/>
            <person name="Cichocki N."/>
            <person name="Veneault-Fourrey C."/>
            <person name="LaButti K."/>
            <person name="Lindquist E.A."/>
            <person name="Lipzen A."/>
            <person name="Lundell T."/>
            <person name="Morin E."/>
            <person name="Murat C."/>
            <person name="Riley R."/>
            <person name="Ohm R."/>
            <person name="Sun H."/>
            <person name="Tunlid A."/>
            <person name="Henrissat B."/>
            <person name="Grigoriev I.V."/>
            <person name="Hibbett D.S."/>
            <person name="Martin F."/>
        </authorList>
    </citation>
    <scope>NUCLEOTIDE SEQUENCE [LARGE SCALE GENOMIC DNA]</scope>
    <source>
        <strain evidence="12">UH-Slu-Lm8-n1</strain>
    </source>
</reference>
<dbReference type="Gene3D" id="3.20.20.80">
    <property type="entry name" value="Glycosidases"/>
    <property type="match status" value="1"/>
</dbReference>
<dbReference type="InterPro" id="IPR036573">
    <property type="entry name" value="CBM_sf_5/12"/>
</dbReference>
<dbReference type="InParanoid" id="A0A0D0A0S0"/>
<dbReference type="AlphaFoldDB" id="A0A0D0A0S0"/>
<comment type="catalytic activity">
    <reaction evidence="1">
        <text>Random endo-hydrolysis of N-acetyl-beta-D-glucosaminide (1-&gt;4)-beta-linkages in chitin and chitodextrins.</text>
        <dbReference type="EC" id="3.2.1.14"/>
    </reaction>
</comment>
<feature type="transmembrane region" description="Helical" evidence="9">
    <location>
        <begin position="6"/>
        <end position="28"/>
    </location>
</feature>
<accession>A0A0D0A0S0</accession>
<organism evidence="11 12">
    <name type="scientific">Suillus luteus UH-Slu-Lm8-n1</name>
    <dbReference type="NCBI Taxonomy" id="930992"/>
    <lineage>
        <taxon>Eukaryota</taxon>
        <taxon>Fungi</taxon>
        <taxon>Dikarya</taxon>
        <taxon>Basidiomycota</taxon>
        <taxon>Agaricomycotina</taxon>
        <taxon>Agaricomycetes</taxon>
        <taxon>Agaricomycetidae</taxon>
        <taxon>Boletales</taxon>
        <taxon>Suillineae</taxon>
        <taxon>Suillaceae</taxon>
        <taxon>Suillus</taxon>
    </lineage>
</organism>
<evidence type="ECO:0000313" key="11">
    <source>
        <dbReference type="EMBL" id="KIK43475.1"/>
    </source>
</evidence>
<dbReference type="GO" id="GO:0006032">
    <property type="term" value="P:chitin catabolic process"/>
    <property type="evidence" value="ECO:0007669"/>
    <property type="project" value="UniProtKB-KW"/>
</dbReference>
<keyword evidence="4" id="KW-0378">Hydrolase</keyword>
<dbReference type="PANTHER" id="PTHR45708:SF49">
    <property type="entry name" value="ENDOCHITINASE"/>
    <property type="match status" value="1"/>
</dbReference>
<gene>
    <name evidence="11" type="ORF">CY34DRAFT_11723</name>
</gene>
<evidence type="ECO:0000256" key="8">
    <source>
        <dbReference type="ARBA" id="ARBA00023326"/>
    </source>
</evidence>
<evidence type="ECO:0000256" key="2">
    <source>
        <dbReference type="ARBA" id="ARBA00012729"/>
    </source>
</evidence>
<dbReference type="InterPro" id="IPR017853">
    <property type="entry name" value="GH"/>
</dbReference>
<evidence type="ECO:0000256" key="7">
    <source>
        <dbReference type="ARBA" id="ARBA00023295"/>
    </source>
</evidence>
<dbReference type="EC" id="3.2.1.14" evidence="2"/>
<keyword evidence="3" id="KW-0147">Chitin-binding</keyword>
<dbReference type="CDD" id="cd12215">
    <property type="entry name" value="ChiC_BD"/>
    <property type="match status" value="1"/>
</dbReference>
<dbReference type="Proteomes" id="UP000054485">
    <property type="component" value="Unassembled WGS sequence"/>
</dbReference>
<evidence type="ECO:0000259" key="10">
    <source>
        <dbReference type="PROSITE" id="PS51910"/>
    </source>
</evidence>
<dbReference type="InterPro" id="IPR001579">
    <property type="entry name" value="Glyco_hydro_18_chit_AS"/>
</dbReference>
<evidence type="ECO:0000256" key="3">
    <source>
        <dbReference type="ARBA" id="ARBA00022669"/>
    </source>
</evidence>
<evidence type="ECO:0000256" key="6">
    <source>
        <dbReference type="ARBA" id="ARBA00023277"/>
    </source>
</evidence>